<dbReference type="GO" id="GO:0016020">
    <property type="term" value="C:membrane"/>
    <property type="evidence" value="ECO:0007669"/>
    <property type="project" value="UniProtKB-SubCell"/>
</dbReference>
<comment type="subcellular location">
    <subcellularLocation>
        <location evidence="1">Membrane</location>
        <topology evidence="1">Multi-pass membrane protein</topology>
    </subcellularLocation>
</comment>
<name>A0A8J1U844_OWEFU</name>
<keyword evidence="6" id="KW-1185">Reference proteome</keyword>
<proteinExistence type="predicted"/>
<evidence type="ECO:0000256" key="1">
    <source>
        <dbReference type="ARBA" id="ARBA00004141"/>
    </source>
</evidence>
<evidence type="ECO:0000256" key="3">
    <source>
        <dbReference type="ARBA" id="ARBA00022989"/>
    </source>
</evidence>
<comment type="caution">
    <text evidence="5">The sequence shown here is derived from an EMBL/GenBank/DDBJ whole genome shotgun (WGS) entry which is preliminary data.</text>
</comment>
<dbReference type="EMBL" id="CAIIXF020000001">
    <property type="protein sequence ID" value="CAH1773651.1"/>
    <property type="molecule type" value="Genomic_DNA"/>
</dbReference>
<dbReference type="Pfam" id="PF04103">
    <property type="entry name" value="CD20"/>
    <property type="match status" value="1"/>
</dbReference>
<sequence length="240" mass="26666">MATVDTNPILEEVDEVEISIDDTPSNVRGTLTTFPNAGASFHNPPQYIRPRASDLEKWPLNIGIVQIVTGFLLVLAGVAEVFVIPLFDDTSGSLYTWNLGHANLFGVGLWTGAILIITGSTAVRSSISKRQSTVYRFFLLTILSMIVFIAAVILFIKGYAMKWNLPESYPPGSAMFPVHVTLTVLISFGLFIIFLAFMEYYETVFFGELQLLRKFLSCCLPCVCPKVRDLDNDRSPQMPV</sequence>
<evidence type="ECO:0000313" key="6">
    <source>
        <dbReference type="Proteomes" id="UP000749559"/>
    </source>
</evidence>
<organism evidence="5 6">
    <name type="scientific">Owenia fusiformis</name>
    <name type="common">Polychaete worm</name>
    <dbReference type="NCBI Taxonomy" id="6347"/>
    <lineage>
        <taxon>Eukaryota</taxon>
        <taxon>Metazoa</taxon>
        <taxon>Spiralia</taxon>
        <taxon>Lophotrochozoa</taxon>
        <taxon>Annelida</taxon>
        <taxon>Polychaeta</taxon>
        <taxon>Sedentaria</taxon>
        <taxon>Canalipalpata</taxon>
        <taxon>Sabellida</taxon>
        <taxon>Oweniida</taxon>
        <taxon>Oweniidae</taxon>
        <taxon>Owenia</taxon>
    </lineage>
</organism>
<protein>
    <submittedName>
        <fullName evidence="5">Uncharacterized protein</fullName>
    </submittedName>
</protein>
<dbReference type="AlphaFoldDB" id="A0A8J1U844"/>
<keyword evidence="2" id="KW-0812">Transmembrane</keyword>
<reference evidence="5" key="1">
    <citation type="submission" date="2022-03" db="EMBL/GenBank/DDBJ databases">
        <authorList>
            <person name="Martin C."/>
        </authorList>
    </citation>
    <scope>NUCLEOTIDE SEQUENCE</scope>
</reference>
<dbReference type="InterPro" id="IPR007237">
    <property type="entry name" value="CD20-like"/>
</dbReference>
<evidence type="ECO:0000313" key="5">
    <source>
        <dbReference type="EMBL" id="CAH1773651.1"/>
    </source>
</evidence>
<keyword evidence="3" id="KW-1133">Transmembrane helix</keyword>
<dbReference type="OrthoDB" id="6246408at2759"/>
<dbReference type="Proteomes" id="UP000749559">
    <property type="component" value="Unassembled WGS sequence"/>
</dbReference>
<accession>A0A8J1U844</accession>
<evidence type="ECO:0000256" key="4">
    <source>
        <dbReference type="ARBA" id="ARBA00023136"/>
    </source>
</evidence>
<keyword evidence="4" id="KW-0472">Membrane</keyword>
<gene>
    <name evidence="5" type="ORF">OFUS_LOCUS1223</name>
</gene>
<evidence type="ECO:0000256" key="2">
    <source>
        <dbReference type="ARBA" id="ARBA00022692"/>
    </source>
</evidence>